<dbReference type="Proteomes" id="UP001623349">
    <property type="component" value="Unassembled WGS sequence"/>
</dbReference>
<evidence type="ECO:0000256" key="2">
    <source>
        <dbReference type="ARBA" id="ARBA00023157"/>
    </source>
</evidence>
<comment type="caution">
    <text evidence="4">The sequence shown here is derived from an EMBL/GenBank/DDBJ whole genome shotgun (WGS) entry which is preliminary data.</text>
</comment>
<dbReference type="InterPro" id="IPR016187">
    <property type="entry name" value="CTDL_fold"/>
</dbReference>
<reference evidence="4 5" key="1">
    <citation type="submission" date="2024-08" db="EMBL/GenBank/DDBJ databases">
        <title>The draft genome of Apodemus speciosus.</title>
        <authorList>
            <person name="Nabeshima K."/>
            <person name="Suzuki S."/>
            <person name="Onuma M."/>
        </authorList>
    </citation>
    <scope>NUCLEOTIDE SEQUENCE [LARGE SCALE GENOMIC DNA]</scope>
    <source>
        <strain evidence="4">IB14-021</strain>
    </source>
</reference>
<dbReference type="InterPro" id="IPR016186">
    <property type="entry name" value="C-type_lectin-like/link_sf"/>
</dbReference>
<gene>
    <name evidence="4" type="ORF">APTSU1_000618000</name>
</gene>
<feature type="domain" description="C-type lectin" evidence="3">
    <location>
        <begin position="74"/>
        <end position="194"/>
    </location>
</feature>
<dbReference type="InterPro" id="IPR018378">
    <property type="entry name" value="C-type_lectin_CS"/>
</dbReference>
<dbReference type="SUPFAM" id="SSF56436">
    <property type="entry name" value="C-type lectin-like"/>
    <property type="match status" value="1"/>
</dbReference>
<dbReference type="Pfam" id="PF00059">
    <property type="entry name" value="Lectin_C"/>
    <property type="match status" value="1"/>
</dbReference>
<dbReference type="PRINTS" id="PR01504">
    <property type="entry name" value="PNCREATITSAP"/>
</dbReference>
<evidence type="ECO:0000259" key="3">
    <source>
        <dbReference type="PROSITE" id="PS50041"/>
    </source>
</evidence>
<organism evidence="4 5">
    <name type="scientific">Apodemus speciosus</name>
    <name type="common">Large Japanese field mouse</name>
    <dbReference type="NCBI Taxonomy" id="105296"/>
    <lineage>
        <taxon>Eukaryota</taxon>
        <taxon>Metazoa</taxon>
        <taxon>Chordata</taxon>
        <taxon>Craniata</taxon>
        <taxon>Vertebrata</taxon>
        <taxon>Euteleostomi</taxon>
        <taxon>Mammalia</taxon>
        <taxon>Eutheria</taxon>
        <taxon>Euarchontoglires</taxon>
        <taxon>Glires</taxon>
        <taxon>Rodentia</taxon>
        <taxon>Myomorpha</taxon>
        <taxon>Muroidea</taxon>
        <taxon>Muridae</taxon>
        <taxon>Murinae</taxon>
        <taxon>Apodemus</taxon>
    </lineage>
</organism>
<proteinExistence type="predicted"/>
<keyword evidence="5" id="KW-1185">Reference proteome</keyword>
<dbReference type="PANTHER" id="PTHR22803">
    <property type="entry name" value="MANNOSE, PHOSPHOLIPASE, LECTIN RECEPTOR RELATED"/>
    <property type="match status" value="1"/>
</dbReference>
<keyword evidence="1" id="KW-0430">Lectin</keyword>
<evidence type="ECO:0000313" key="4">
    <source>
        <dbReference type="EMBL" id="GAB1290950.1"/>
    </source>
</evidence>
<keyword evidence="2" id="KW-1015">Disulfide bond</keyword>
<dbReference type="Gene3D" id="3.10.100.10">
    <property type="entry name" value="Mannose-Binding Protein A, subunit A"/>
    <property type="match status" value="1"/>
</dbReference>
<dbReference type="EMBL" id="BAAFST010000006">
    <property type="protein sequence ID" value="GAB1290950.1"/>
    <property type="molecule type" value="Genomic_DNA"/>
</dbReference>
<protein>
    <submittedName>
        <fullName evidence="4">Lithostathine-2</fullName>
    </submittedName>
</protein>
<sequence>MICTGYCVNKKRLLDPLELKLQDVMSGLIWIIRTELRSSARAKFPGQEAEDDLSLAEKNLPSAKINCPEGANAYGSYCYYLIEDRLTWGEADLFCQNMNTGHLVSILSQAESNFVASLVKESGTTSTNIWTGLHDPKSNRRWHWSSGSLFLFKSWATGAPSSANRGYCVTLTSNTAYKKWKDENCEAQYPFVCKFKA</sequence>
<dbReference type="InterPro" id="IPR001304">
    <property type="entry name" value="C-type_lectin-like"/>
</dbReference>
<dbReference type="PROSITE" id="PS50041">
    <property type="entry name" value="C_TYPE_LECTIN_2"/>
    <property type="match status" value="1"/>
</dbReference>
<name>A0ABQ0EV80_APOSI</name>
<dbReference type="PROSITE" id="PS00615">
    <property type="entry name" value="C_TYPE_LECTIN_1"/>
    <property type="match status" value="1"/>
</dbReference>
<evidence type="ECO:0000256" key="1">
    <source>
        <dbReference type="ARBA" id="ARBA00022734"/>
    </source>
</evidence>
<evidence type="ECO:0000313" key="5">
    <source>
        <dbReference type="Proteomes" id="UP001623349"/>
    </source>
</evidence>
<dbReference type="SMART" id="SM00034">
    <property type="entry name" value="CLECT"/>
    <property type="match status" value="1"/>
</dbReference>
<accession>A0ABQ0EV80</accession>
<dbReference type="InterPro" id="IPR050111">
    <property type="entry name" value="C-type_lectin/snaclec_domain"/>
</dbReference>